<gene>
    <name evidence="1" type="ORF">ERS852557_03640</name>
</gene>
<dbReference type="EMBL" id="CZBI01000005">
    <property type="protein sequence ID" value="CUQ33131.1"/>
    <property type="molecule type" value="Genomic_DNA"/>
</dbReference>
<dbReference type="Proteomes" id="UP000095541">
    <property type="component" value="Unassembled WGS sequence"/>
</dbReference>
<dbReference type="AlphaFoldDB" id="A0A174VIU7"/>
<evidence type="ECO:0008006" key="3">
    <source>
        <dbReference type="Google" id="ProtNLM"/>
    </source>
</evidence>
<protein>
    <recommendedName>
        <fullName evidence="3">Outer membrane protein beta-barrel domain-containing protein</fullName>
    </recommendedName>
</protein>
<sequence length="232" mass="25812">MISLIIIHVAIPIKNSAMRKLILSFLFVLSSIIGFAQSFSGDKLFISVDGGKGVLFGKSNLSPFGVNYRGEYNGGLTCNVKALYRIDKFWVAGLKFNLSGTSANYTLDDKTNVADNVELWYLGPQLGFKIPITKRTLISCVLGAGYLHYRNEGRSNSEFKCTSGALAGNMDFLVEYKLTDHLAVNGGFSVLSGDFKKIEMTADEKKETLHPNKLDRLYMRRLDFQLGLVFCY</sequence>
<proteinExistence type="predicted"/>
<organism evidence="1 2">
    <name type="scientific">Bacteroides thetaiotaomicron</name>
    <dbReference type="NCBI Taxonomy" id="818"/>
    <lineage>
        <taxon>Bacteria</taxon>
        <taxon>Pseudomonadati</taxon>
        <taxon>Bacteroidota</taxon>
        <taxon>Bacteroidia</taxon>
        <taxon>Bacteroidales</taxon>
        <taxon>Bacteroidaceae</taxon>
        <taxon>Bacteroides</taxon>
    </lineage>
</organism>
<dbReference type="InterPro" id="IPR011250">
    <property type="entry name" value="OMP/PagP_B-barrel"/>
</dbReference>
<reference evidence="1 2" key="1">
    <citation type="submission" date="2015-09" db="EMBL/GenBank/DDBJ databases">
        <authorList>
            <consortium name="Pathogen Informatics"/>
        </authorList>
    </citation>
    <scope>NUCLEOTIDE SEQUENCE [LARGE SCALE GENOMIC DNA]</scope>
    <source>
        <strain evidence="1 2">2789STDY5834945</strain>
    </source>
</reference>
<accession>A0A174VIU7</accession>
<evidence type="ECO:0000313" key="2">
    <source>
        <dbReference type="Proteomes" id="UP000095541"/>
    </source>
</evidence>
<dbReference type="SUPFAM" id="SSF56925">
    <property type="entry name" value="OMPA-like"/>
    <property type="match status" value="1"/>
</dbReference>
<name>A0A174VIU7_BACT4</name>
<evidence type="ECO:0000313" key="1">
    <source>
        <dbReference type="EMBL" id="CUQ33131.1"/>
    </source>
</evidence>